<accession>A0ABP7QS00</accession>
<dbReference type="PANTHER" id="PTHR46361:SF3">
    <property type="entry name" value="ELECTRON CARRIER_ PROTEIN DISULFIDE OXIDOREDUCTASE"/>
    <property type="match status" value="1"/>
</dbReference>
<feature type="domain" description="DUF547" evidence="1">
    <location>
        <begin position="111"/>
        <end position="224"/>
    </location>
</feature>
<organism evidence="2 3">
    <name type="scientific">Hymenobacter antarcticus</name>
    <dbReference type="NCBI Taxonomy" id="486270"/>
    <lineage>
        <taxon>Bacteria</taxon>
        <taxon>Pseudomonadati</taxon>
        <taxon>Bacteroidota</taxon>
        <taxon>Cytophagia</taxon>
        <taxon>Cytophagales</taxon>
        <taxon>Hymenobacteraceae</taxon>
        <taxon>Hymenobacter</taxon>
    </lineage>
</organism>
<reference evidence="3" key="1">
    <citation type="journal article" date="2019" name="Int. J. Syst. Evol. Microbiol.">
        <title>The Global Catalogue of Microorganisms (GCM) 10K type strain sequencing project: providing services to taxonomists for standard genome sequencing and annotation.</title>
        <authorList>
            <consortium name="The Broad Institute Genomics Platform"/>
            <consortium name="The Broad Institute Genome Sequencing Center for Infectious Disease"/>
            <person name="Wu L."/>
            <person name="Ma J."/>
        </authorList>
    </citation>
    <scope>NUCLEOTIDE SEQUENCE [LARGE SCALE GENOMIC DNA]</scope>
    <source>
        <strain evidence="3">JCM 17217</strain>
    </source>
</reference>
<gene>
    <name evidence="2" type="ORF">GCM10022407_34500</name>
</gene>
<keyword evidence="3" id="KW-1185">Reference proteome</keyword>
<comment type="caution">
    <text evidence="2">The sequence shown here is derived from an EMBL/GenBank/DDBJ whole genome shotgun (WGS) entry which is preliminary data.</text>
</comment>
<dbReference type="EMBL" id="BAABDI010000030">
    <property type="protein sequence ID" value="GAA3986823.1"/>
    <property type="molecule type" value="Genomic_DNA"/>
</dbReference>
<dbReference type="Pfam" id="PF04784">
    <property type="entry name" value="DUF547"/>
    <property type="match status" value="1"/>
</dbReference>
<proteinExistence type="predicted"/>
<evidence type="ECO:0000313" key="3">
    <source>
        <dbReference type="Proteomes" id="UP001501556"/>
    </source>
</evidence>
<evidence type="ECO:0000259" key="1">
    <source>
        <dbReference type="Pfam" id="PF04784"/>
    </source>
</evidence>
<evidence type="ECO:0000313" key="2">
    <source>
        <dbReference type="EMBL" id="GAA3986823.1"/>
    </source>
</evidence>
<dbReference type="Proteomes" id="UP001501556">
    <property type="component" value="Unassembled WGS sequence"/>
</dbReference>
<sequence length="290" mass="33088">MWTMLPAFSLPQSAYSTVLYFSLMRVFSRLALCGLLFCLTTSFGGCGYVRYLIPLDPKAKTDAPPLTHAAWDGLLKKYVNDQGLVNYKSLQADSLALNAYLQELSAHLPSSSWTETDRLAYWINAYNAFTVQRIIRGYPVKSIKDLGGDKIFVNTPWDQHFIKLADTRYSLNDIEHRIIRKKFDDNRIHVALVCAAMSCPRLRNEAFTGPRLNEQLDSQGRDFVNNPAKNKLTPPDKPQVSSIFNFYPKDFTKNGSTSVQDFINRYATQKIKPDATLNYLTYDWSLNVQQ</sequence>
<dbReference type="PANTHER" id="PTHR46361">
    <property type="entry name" value="ELECTRON CARRIER/ PROTEIN DISULFIDE OXIDOREDUCTASE"/>
    <property type="match status" value="1"/>
</dbReference>
<dbReference type="InterPro" id="IPR006869">
    <property type="entry name" value="DUF547"/>
</dbReference>
<name>A0ABP7QS00_9BACT</name>
<protein>
    <submittedName>
        <fullName evidence="2">DUF547 domain-containing protein</fullName>
    </submittedName>
</protein>